<organism evidence="9 10">
    <name type="scientific">Latimeria chalumnae</name>
    <name type="common">Coelacanth</name>
    <dbReference type="NCBI Taxonomy" id="7897"/>
    <lineage>
        <taxon>Eukaryota</taxon>
        <taxon>Metazoa</taxon>
        <taxon>Chordata</taxon>
        <taxon>Craniata</taxon>
        <taxon>Vertebrata</taxon>
        <taxon>Euteleostomi</taxon>
        <taxon>Coelacanthiformes</taxon>
        <taxon>Coelacanthidae</taxon>
        <taxon>Latimeria</taxon>
    </lineage>
</organism>
<comment type="subcellular location">
    <subcellularLocation>
        <location evidence="1">Membrane</location>
        <topology evidence="1">Single-pass membrane protein</topology>
    </subcellularLocation>
</comment>
<keyword evidence="4" id="KW-1133">Transmembrane helix</keyword>
<dbReference type="Pfam" id="PF15290">
    <property type="entry name" value="Syntaphilin"/>
    <property type="match status" value="1"/>
</dbReference>
<protein>
    <submittedName>
        <fullName evidence="9">Syntaphilin</fullName>
    </submittedName>
</protein>
<feature type="coiled-coil region" evidence="7">
    <location>
        <begin position="38"/>
        <end position="135"/>
    </location>
</feature>
<name>H3APY2_LATCH</name>
<accession>H3APY2</accession>
<dbReference type="eggNOG" id="ENOG502QUYH">
    <property type="taxonomic scope" value="Eukaryota"/>
</dbReference>
<feature type="compositionally biased region" description="Polar residues" evidence="8">
    <location>
        <begin position="178"/>
        <end position="192"/>
    </location>
</feature>
<evidence type="ECO:0000256" key="1">
    <source>
        <dbReference type="ARBA" id="ARBA00004167"/>
    </source>
</evidence>
<evidence type="ECO:0000256" key="8">
    <source>
        <dbReference type="SAM" id="MobiDB-lite"/>
    </source>
</evidence>
<evidence type="ECO:0000256" key="7">
    <source>
        <dbReference type="SAM" id="Coils"/>
    </source>
</evidence>
<keyword evidence="2" id="KW-0597">Phosphoprotein</keyword>
<dbReference type="EMBL" id="AFYH01139354">
    <property type="status" value="NOT_ANNOTATED_CDS"/>
    <property type="molecule type" value="Genomic_DNA"/>
</dbReference>
<gene>
    <name evidence="9" type="primary">SNPH</name>
</gene>
<dbReference type="Ensembl" id="ENSLACT00000011792.1">
    <property type="protein sequence ID" value="ENSLACP00000011703.1"/>
    <property type="gene ID" value="ENSLACG00000010301.1"/>
</dbReference>
<dbReference type="InParanoid" id="H3APY2"/>
<feature type="region of interest" description="Disordered" evidence="8">
    <location>
        <begin position="175"/>
        <end position="195"/>
    </location>
</feature>
<keyword evidence="10" id="KW-1185">Reference proteome</keyword>
<feature type="region of interest" description="Disordered" evidence="8">
    <location>
        <begin position="138"/>
        <end position="161"/>
    </location>
</feature>
<dbReference type="GeneTree" id="ENSGT00520000055634"/>
<dbReference type="GO" id="GO:0030182">
    <property type="term" value="P:neuron differentiation"/>
    <property type="evidence" value="ECO:0007669"/>
    <property type="project" value="TreeGrafter"/>
</dbReference>
<dbReference type="OMA" id="DFAQYQP"/>
<dbReference type="PANTHER" id="PTHR16208">
    <property type="entry name" value="MICROTUBULE-ASSOCIATED PROTEIN/SYNTAPHILIN"/>
    <property type="match status" value="1"/>
</dbReference>
<dbReference type="HOGENOM" id="CLU_019458_1_0_1"/>
<dbReference type="STRING" id="7897.ENSLACP00000011703"/>
<proteinExistence type="predicted"/>
<reference evidence="9" key="2">
    <citation type="submission" date="2025-08" db="UniProtKB">
        <authorList>
            <consortium name="Ensembl"/>
        </authorList>
    </citation>
    <scope>IDENTIFICATION</scope>
</reference>
<evidence type="ECO:0000256" key="5">
    <source>
        <dbReference type="ARBA" id="ARBA00023054"/>
    </source>
</evidence>
<evidence type="ECO:0000256" key="3">
    <source>
        <dbReference type="ARBA" id="ARBA00022692"/>
    </source>
</evidence>
<evidence type="ECO:0000313" key="9">
    <source>
        <dbReference type="Ensembl" id="ENSLACP00000011703.1"/>
    </source>
</evidence>
<dbReference type="GO" id="GO:0016020">
    <property type="term" value="C:membrane"/>
    <property type="evidence" value="ECO:0007669"/>
    <property type="project" value="UniProtKB-SubCell"/>
</dbReference>
<keyword evidence="5 7" id="KW-0175">Coiled coil</keyword>
<reference evidence="10" key="1">
    <citation type="submission" date="2011-08" db="EMBL/GenBank/DDBJ databases">
        <title>The draft genome of Latimeria chalumnae.</title>
        <authorList>
            <person name="Di Palma F."/>
            <person name="Alfoldi J."/>
            <person name="Johnson J."/>
            <person name="Berlin A."/>
            <person name="Gnerre S."/>
            <person name="Jaffe D."/>
            <person name="MacCallum I."/>
            <person name="Young S."/>
            <person name="Walker B.J."/>
            <person name="Lander E."/>
            <person name="Lindblad-Toh K."/>
        </authorList>
    </citation>
    <scope>NUCLEOTIDE SEQUENCE [LARGE SCALE GENOMIC DNA]</scope>
    <source>
        <strain evidence="10">Wild caught</strain>
    </source>
</reference>
<keyword evidence="3" id="KW-0812">Transmembrane</keyword>
<sequence length="419" mass="46547">RRHIKYASCSDNHGIKPPTPEQYLTPLQQKEVCIRHLRAQLKDTLDKLQDRDTEIEDLKTQLARMQEDWIEEECHRVEAQLALKEARKEIQRLKQVIDTVKNNLVEKDKGIQKYFNDINLQNKKLENLLQSMEMAQNGAMRDEGAAESAGGSPARSLTRSSTYTKLSDQAIMADKNTGDLQNNSAEETNTADSGFVAAEDSMSRTDLLEHSLLSSALEISGGLEMALQMPCLAATRLSRSSTCEKLGNFSMDAGVQASDFKEQAIQTDYVQYCPELDTIMEKVLRSHAGSPSSPIREPDSDFWKDFGFVSTHNPTVCQPAPASQAESTVCDLDEDTGEAAQETSLRKSYWSRHFIIDLLAVAVPVVPTVAWLCRSQRREGQPVYNISSLLRGCCTVALHSIRKMSGRSVGDDNNGASNA</sequence>
<evidence type="ECO:0000256" key="6">
    <source>
        <dbReference type="ARBA" id="ARBA00023136"/>
    </source>
</evidence>
<dbReference type="GO" id="GO:0005739">
    <property type="term" value="C:mitochondrion"/>
    <property type="evidence" value="ECO:0007669"/>
    <property type="project" value="TreeGrafter"/>
</dbReference>
<dbReference type="FunCoup" id="H3APY2">
    <property type="interactions" value="194"/>
</dbReference>
<evidence type="ECO:0000313" key="10">
    <source>
        <dbReference type="Proteomes" id="UP000008672"/>
    </source>
</evidence>
<dbReference type="AlphaFoldDB" id="H3APY2"/>
<dbReference type="GO" id="GO:0005881">
    <property type="term" value="C:cytoplasmic microtubule"/>
    <property type="evidence" value="ECO:0007669"/>
    <property type="project" value="TreeGrafter"/>
</dbReference>
<dbReference type="PANTHER" id="PTHR16208:SF1">
    <property type="entry name" value="SYNTAPHILIN"/>
    <property type="match status" value="1"/>
</dbReference>
<evidence type="ECO:0000256" key="2">
    <source>
        <dbReference type="ARBA" id="ARBA00022553"/>
    </source>
</evidence>
<dbReference type="Proteomes" id="UP000008672">
    <property type="component" value="Unassembled WGS sequence"/>
</dbReference>
<evidence type="ECO:0000256" key="4">
    <source>
        <dbReference type="ARBA" id="ARBA00022989"/>
    </source>
</evidence>
<dbReference type="InterPro" id="IPR028197">
    <property type="entry name" value="Syntaphilin/Syntabulin"/>
</dbReference>
<reference evidence="9" key="3">
    <citation type="submission" date="2025-09" db="UniProtKB">
        <authorList>
            <consortium name="Ensembl"/>
        </authorList>
    </citation>
    <scope>IDENTIFICATION</scope>
</reference>
<keyword evidence="6" id="KW-0472">Membrane</keyword>